<evidence type="ECO:0000256" key="2">
    <source>
        <dbReference type="ARBA" id="ARBA00022833"/>
    </source>
</evidence>
<reference evidence="9 10" key="1">
    <citation type="journal article" date="2016" name="Appl. Microbiol. Biotechnol.">
        <title>Characterization of T-DNA insertion mutants with decreased virulence in the entomopathogenic fungus Beauveria bassiana JEF-007.</title>
        <authorList>
            <person name="Kim S."/>
            <person name="Lee S.J."/>
            <person name="Nai Y.S."/>
            <person name="Yu J.S."/>
            <person name="Lee M.R."/>
            <person name="Yang Y.T."/>
            <person name="Kim J.S."/>
        </authorList>
    </citation>
    <scope>NUCLEOTIDE SEQUENCE [LARGE SCALE GENOMIC DNA]</scope>
    <source>
        <strain evidence="9 10">JEF-007</strain>
    </source>
</reference>
<feature type="region of interest" description="Disordered" evidence="7">
    <location>
        <begin position="1"/>
        <end position="22"/>
    </location>
</feature>
<dbReference type="InterPro" id="IPR001138">
    <property type="entry name" value="Zn2Cys6_DnaBD"/>
</dbReference>
<proteinExistence type="predicted"/>
<dbReference type="GO" id="GO:0006351">
    <property type="term" value="P:DNA-templated transcription"/>
    <property type="evidence" value="ECO:0007669"/>
    <property type="project" value="InterPro"/>
</dbReference>
<name>A0A2N6NVQ6_BEABA</name>
<dbReference type="PROSITE" id="PS50048">
    <property type="entry name" value="ZN2_CY6_FUNGAL_2"/>
    <property type="match status" value="1"/>
</dbReference>
<dbReference type="GO" id="GO:0000978">
    <property type="term" value="F:RNA polymerase II cis-regulatory region sequence-specific DNA binding"/>
    <property type="evidence" value="ECO:0007669"/>
    <property type="project" value="TreeGrafter"/>
</dbReference>
<keyword evidence="1" id="KW-0479">Metal-binding</keyword>
<dbReference type="Proteomes" id="UP000235728">
    <property type="component" value="Unassembled WGS sequence"/>
</dbReference>
<keyword evidence="4" id="KW-0238">DNA-binding</keyword>
<protein>
    <submittedName>
        <fullName evidence="9">Bikaverin cluster transcription factor bik5</fullName>
    </submittedName>
</protein>
<dbReference type="GO" id="GO:0005634">
    <property type="term" value="C:nucleus"/>
    <property type="evidence" value="ECO:0007669"/>
    <property type="project" value="TreeGrafter"/>
</dbReference>
<accession>A0A2N6NVQ6</accession>
<dbReference type="Pfam" id="PF04082">
    <property type="entry name" value="Fungal_trans"/>
    <property type="match status" value="1"/>
</dbReference>
<dbReference type="InterPro" id="IPR036864">
    <property type="entry name" value="Zn2-C6_fun-type_DNA-bd_sf"/>
</dbReference>
<feature type="domain" description="Zn(2)-C6 fungal-type" evidence="8">
    <location>
        <begin position="20"/>
        <end position="51"/>
    </location>
</feature>
<dbReference type="SUPFAM" id="SSF57701">
    <property type="entry name" value="Zn2/Cys6 DNA-binding domain"/>
    <property type="match status" value="1"/>
</dbReference>
<dbReference type="PROSITE" id="PS00463">
    <property type="entry name" value="ZN2_CY6_FUNGAL_1"/>
    <property type="match status" value="1"/>
</dbReference>
<dbReference type="SMART" id="SM00906">
    <property type="entry name" value="Fungal_trans"/>
    <property type="match status" value="1"/>
</dbReference>
<dbReference type="SMART" id="SM00066">
    <property type="entry name" value="GAL4"/>
    <property type="match status" value="1"/>
</dbReference>
<keyword evidence="3" id="KW-0805">Transcription regulation</keyword>
<dbReference type="CDD" id="cd12148">
    <property type="entry name" value="fungal_TF_MHR"/>
    <property type="match status" value="1"/>
</dbReference>
<dbReference type="CDD" id="cd00067">
    <property type="entry name" value="GAL4"/>
    <property type="match status" value="1"/>
</dbReference>
<evidence type="ECO:0000256" key="4">
    <source>
        <dbReference type="ARBA" id="ARBA00023125"/>
    </source>
</evidence>
<dbReference type="PANTHER" id="PTHR31944:SF129">
    <property type="entry name" value="ASPYRIDONES CLUSTER REGULATOR APDR-RELATED"/>
    <property type="match status" value="1"/>
</dbReference>
<dbReference type="InterPro" id="IPR051430">
    <property type="entry name" value="Fungal_TF_Env_Response"/>
</dbReference>
<dbReference type="Gene3D" id="4.10.240.10">
    <property type="entry name" value="Zn(2)-C6 fungal-type DNA-binding domain"/>
    <property type="match status" value="1"/>
</dbReference>
<dbReference type="PANTHER" id="PTHR31944">
    <property type="entry name" value="HEME-RESPONSIVE ZINC FINGER TRANSCRIPTION FACTOR HAP1"/>
    <property type="match status" value="1"/>
</dbReference>
<evidence type="ECO:0000313" key="10">
    <source>
        <dbReference type="Proteomes" id="UP000235728"/>
    </source>
</evidence>
<evidence type="ECO:0000256" key="3">
    <source>
        <dbReference type="ARBA" id="ARBA00023015"/>
    </source>
</evidence>
<dbReference type="InterPro" id="IPR007219">
    <property type="entry name" value="XnlR_reg_dom"/>
</dbReference>
<keyword evidence="6" id="KW-0539">Nucleus</keyword>
<keyword evidence="5" id="KW-0804">Transcription</keyword>
<evidence type="ECO:0000256" key="5">
    <source>
        <dbReference type="ARBA" id="ARBA00023163"/>
    </source>
</evidence>
<dbReference type="EMBL" id="MRVG01000002">
    <property type="protein sequence ID" value="PMB71355.1"/>
    <property type="molecule type" value="Genomic_DNA"/>
</dbReference>
<sequence>MSSDLLDQHSVKRRRRPAKSCDACRARKVRCDQKIPCGPCTKARSAPKCIYGPGTVRLPSPDPSPEESGSGAAAPHTPAETRHYTPEASSLCGNTEAEQLRRQIAHLQNRVIRLESRLEADVLRPAATLATDLRVTPIQPKLRQTADKNKLFGANHWVHTAKHLPDSAIFILTIKINAGSIGAKDVELSFETPKIDFAKIRQEVTKRRLRIKQFEMPVLNDPVVDILATIPTRAECDAYVNIYMSTHERIYRVLHIPTFFQQYDSFWEDQTASSLAFRMKLVLILALGSTLDQDTNECTLADRQTRMWTYAAQWWLTGPTEKSTFNLDGIQVACLLQLARQMTAVGRAWISSGSLLQMAFSIGLHRDPSHFPSMVPLQAQMQRQLWATVQELHLLSAMESSMQAYIDMNSCDTKPPDNINDEDITPELGGLPVGKPCGQITDTSLQRILCETFSKRLQAAQCLHSGNSLAYADIIKLANALKAHCAKLSGFFDVHPNSPLVNNFQRSFLDIHFRLLILRLHRQFLLQQPDEASCFLSRKACFDAAMVIASYASHTSSADIHLRRLSQLFLNTTGSMRAPLSLEIITMLGLELRMQLEEDDSRGSGPSGRFAKAAREPIFAALILIRDEFLRRIEMGSPRCKAFGLTTFIIAQLRAMENQESPAQALSSAMTEKLADVQKYLEATVERLAAISTSGDVVMGDFDLNAFLAMDFNSGGSGGGFDFGGFGMGDSLW</sequence>
<dbReference type="Pfam" id="PF00172">
    <property type="entry name" value="Zn_clus"/>
    <property type="match status" value="1"/>
</dbReference>
<evidence type="ECO:0000256" key="1">
    <source>
        <dbReference type="ARBA" id="ARBA00022723"/>
    </source>
</evidence>
<comment type="caution">
    <text evidence="9">The sequence shown here is derived from an EMBL/GenBank/DDBJ whole genome shotgun (WGS) entry which is preliminary data.</text>
</comment>
<feature type="compositionally biased region" description="Basic and acidic residues" evidence="7">
    <location>
        <begin position="1"/>
        <end position="10"/>
    </location>
</feature>
<evidence type="ECO:0000259" key="8">
    <source>
        <dbReference type="PROSITE" id="PS50048"/>
    </source>
</evidence>
<keyword evidence="2" id="KW-0862">Zinc</keyword>
<evidence type="ECO:0000313" key="9">
    <source>
        <dbReference type="EMBL" id="PMB71355.1"/>
    </source>
</evidence>
<evidence type="ECO:0000256" key="6">
    <source>
        <dbReference type="ARBA" id="ARBA00023242"/>
    </source>
</evidence>
<dbReference type="GO" id="GO:0008270">
    <property type="term" value="F:zinc ion binding"/>
    <property type="evidence" value="ECO:0007669"/>
    <property type="project" value="InterPro"/>
</dbReference>
<organism evidence="9 10">
    <name type="scientific">Beauveria bassiana</name>
    <name type="common">White muscardine disease fungus</name>
    <name type="synonym">Tritirachium shiotae</name>
    <dbReference type="NCBI Taxonomy" id="176275"/>
    <lineage>
        <taxon>Eukaryota</taxon>
        <taxon>Fungi</taxon>
        <taxon>Dikarya</taxon>
        <taxon>Ascomycota</taxon>
        <taxon>Pezizomycotina</taxon>
        <taxon>Sordariomycetes</taxon>
        <taxon>Hypocreomycetidae</taxon>
        <taxon>Hypocreales</taxon>
        <taxon>Cordycipitaceae</taxon>
        <taxon>Beauveria</taxon>
    </lineage>
</organism>
<dbReference type="OMA" id="DGLQIFC"/>
<dbReference type="AlphaFoldDB" id="A0A2N6NVQ6"/>
<gene>
    <name evidence="9" type="primary">bik5_5</name>
    <name evidence="9" type="ORF">BM221_001442</name>
</gene>
<feature type="region of interest" description="Disordered" evidence="7">
    <location>
        <begin position="51"/>
        <end position="89"/>
    </location>
</feature>
<evidence type="ECO:0000256" key="7">
    <source>
        <dbReference type="SAM" id="MobiDB-lite"/>
    </source>
</evidence>
<dbReference type="GO" id="GO:0001228">
    <property type="term" value="F:DNA-binding transcription activator activity, RNA polymerase II-specific"/>
    <property type="evidence" value="ECO:0007669"/>
    <property type="project" value="TreeGrafter"/>
</dbReference>